<evidence type="ECO:0000313" key="9">
    <source>
        <dbReference type="Proteomes" id="UP000558488"/>
    </source>
</evidence>
<comment type="caution">
    <text evidence="8">The sequence shown here is derived from an EMBL/GenBank/DDBJ whole genome shotgun (WGS) entry which is preliminary data.</text>
</comment>
<proteinExistence type="predicted"/>
<dbReference type="Proteomes" id="UP000558488">
    <property type="component" value="Unassembled WGS sequence"/>
</dbReference>
<comment type="subcellular location">
    <subcellularLocation>
        <location evidence="1">Membrane</location>
    </subcellularLocation>
</comment>
<evidence type="ECO:0000256" key="6">
    <source>
        <dbReference type="SAM" id="SignalP"/>
    </source>
</evidence>
<keyword evidence="5" id="KW-0812">Transmembrane</keyword>
<feature type="chain" id="PRO_5029743725" evidence="6">
    <location>
        <begin position="24"/>
        <end position="299"/>
    </location>
</feature>
<feature type="signal peptide" evidence="6">
    <location>
        <begin position="1"/>
        <end position="23"/>
    </location>
</feature>
<accession>A0A7J7UUP7</accession>
<feature type="domain" description="Ig-like" evidence="7">
    <location>
        <begin position="135"/>
        <end position="215"/>
    </location>
</feature>
<evidence type="ECO:0000256" key="2">
    <source>
        <dbReference type="ARBA" id="ARBA00022729"/>
    </source>
</evidence>
<dbReference type="InterPro" id="IPR013783">
    <property type="entry name" value="Ig-like_fold"/>
</dbReference>
<dbReference type="PROSITE" id="PS50835">
    <property type="entry name" value="IG_LIKE"/>
    <property type="match status" value="1"/>
</dbReference>
<keyword evidence="9" id="KW-1185">Reference proteome</keyword>
<dbReference type="EMBL" id="JACAGB010000018">
    <property type="protein sequence ID" value="KAF6316578.1"/>
    <property type="molecule type" value="Genomic_DNA"/>
</dbReference>
<keyword evidence="5" id="KW-1133">Transmembrane helix</keyword>
<keyword evidence="4" id="KW-0325">Glycoprotein</keyword>
<dbReference type="InterPro" id="IPR007110">
    <property type="entry name" value="Ig-like_dom"/>
</dbReference>
<dbReference type="SUPFAM" id="SSF48726">
    <property type="entry name" value="Immunoglobulin"/>
    <property type="match status" value="2"/>
</dbReference>
<organism evidence="8 9">
    <name type="scientific">Pipistrellus kuhlii</name>
    <name type="common">Kuhl's pipistrelle</name>
    <dbReference type="NCBI Taxonomy" id="59472"/>
    <lineage>
        <taxon>Eukaryota</taxon>
        <taxon>Metazoa</taxon>
        <taxon>Chordata</taxon>
        <taxon>Craniata</taxon>
        <taxon>Vertebrata</taxon>
        <taxon>Euteleostomi</taxon>
        <taxon>Mammalia</taxon>
        <taxon>Eutheria</taxon>
        <taxon>Laurasiatheria</taxon>
        <taxon>Chiroptera</taxon>
        <taxon>Yangochiroptera</taxon>
        <taxon>Vespertilionidae</taxon>
        <taxon>Pipistrellus</taxon>
    </lineage>
</organism>
<evidence type="ECO:0000313" key="8">
    <source>
        <dbReference type="EMBL" id="KAF6316578.1"/>
    </source>
</evidence>
<evidence type="ECO:0000256" key="3">
    <source>
        <dbReference type="ARBA" id="ARBA00023136"/>
    </source>
</evidence>
<dbReference type="FunFam" id="2.60.40.10:FF:000470">
    <property type="entry name" value="SLAM family member 7"/>
    <property type="match status" value="1"/>
</dbReference>
<keyword evidence="3 5" id="KW-0472">Membrane</keyword>
<name>A0A7J7UUP7_PIPKU</name>
<feature type="transmembrane region" description="Helical" evidence="5">
    <location>
        <begin position="230"/>
        <end position="251"/>
    </location>
</feature>
<dbReference type="GO" id="GO:0042110">
    <property type="term" value="P:T cell activation"/>
    <property type="evidence" value="ECO:0007669"/>
    <property type="project" value="TreeGrafter"/>
</dbReference>
<dbReference type="Gene3D" id="2.60.40.10">
    <property type="entry name" value="Immunoglobulins"/>
    <property type="match status" value="2"/>
</dbReference>
<keyword evidence="2 6" id="KW-0732">Signal</keyword>
<dbReference type="GO" id="GO:0009897">
    <property type="term" value="C:external side of plasma membrane"/>
    <property type="evidence" value="ECO:0007669"/>
    <property type="project" value="TreeGrafter"/>
</dbReference>
<protein>
    <submittedName>
        <fullName evidence="8">SLAM family member 7</fullName>
    </submittedName>
</protein>
<dbReference type="AlphaFoldDB" id="A0A7J7UUP7"/>
<dbReference type="PANTHER" id="PTHR12080">
    <property type="entry name" value="SIGNALING LYMPHOCYTIC ACTIVATION MOLECULE"/>
    <property type="match status" value="1"/>
</dbReference>
<evidence type="ECO:0000256" key="5">
    <source>
        <dbReference type="SAM" id="Phobius"/>
    </source>
</evidence>
<evidence type="ECO:0000259" key="7">
    <source>
        <dbReference type="PROSITE" id="PS50835"/>
    </source>
</evidence>
<sequence length="299" mass="33022">MPVSPANLILILLLCQLMGPAASGAQEELVGGIGGFVIFPLTHSQDRIDSIIWFFERTTLVTIQPATTNKSDTVIVTNRHNQERVAFSRGNYSLKLSKLSKNDSGAYVVEIHSSSLQKPITQKYGLRVYEHLSKPRITSGLQNNKNGTCVANLTCFLEWGGEDVTYSWNSLGMTSNESHNGSILPITWRQEEEDMAFICMARNPISSNSSNPIFARKLCEGVAGDLGSTMALRITLLLIVLVSLLILLTIWRLKVKGRAYNYSRGKFDKFSLFHSANAPKGGETSLTAHIARQINAIYL</sequence>
<dbReference type="InterPro" id="IPR015631">
    <property type="entry name" value="CD2/SLAM_rcpt"/>
</dbReference>
<evidence type="ECO:0000256" key="4">
    <source>
        <dbReference type="ARBA" id="ARBA00023180"/>
    </source>
</evidence>
<dbReference type="PANTHER" id="PTHR12080:SF46">
    <property type="entry name" value="SLAM FAMILY MEMBER 7"/>
    <property type="match status" value="1"/>
</dbReference>
<dbReference type="InterPro" id="IPR036179">
    <property type="entry name" value="Ig-like_dom_sf"/>
</dbReference>
<evidence type="ECO:0000256" key="1">
    <source>
        <dbReference type="ARBA" id="ARBA00004370"/>
    </source>
</evidence>
<reference evidence="8 9" key="1">
    <citation type="journal article" date="2020" name="Nature">
        <title>Six reference-quality genomes reveal evolution of bat adaptations.</title>
        <authorList>
            <person name="Jebb D."/>
            <person name="Huang Z."/>
            <person name="Pippel M."/>
            <person name="Hughes G.M."/>
            <person name="Lavrichenko K."/>
            <person name="Devanna P."/>
            <person name="Winkler S."/>
            <person name="Jermiin L.S."/>
            <person name="Skirmuntt E.C."/>
            <person name="Katzourakis A."/>
            <person name="Burkitt-Gray L."/>
            <person name="Ray D.A."/>
            <person name="Sullivan K.A.M."/>
            <person name="Roscito J.G."/>
            <person name="Kirilenko B.M."/>
            <person name="Davalos L.M."/>
            <person name="Corthals A.P."/>
            <person name="Power M.L."/>
            <person name="Jones G."/>
            <person name="Ransome R.D."/>
            <person name="Dechmann D.K.N."/>
            <person name="Locatelli A.G."/>
            <person name="Puechmaille S.J."/>
            <person name="Fedrigo O."/>
            <person name="Jarvis E.D."/>
            <person name="Hiller M."/>
            <person name="Vernes S.C."/>
            <person name="Myers E.W."/>
            <person name="Teeling E.C."/>
        </authorList>
    </citation>
    <scope>NUCLEOTIDE SEQUENCE [LARGE SCALE GENOMIC DNA]</scope>
    <source>
        <strain evidence="8">MPipKuh1</strain>
        <tissue evidence="8">Flight muscle</tissue>
    </source>
</reference>
<gene>
    <name evidence="8" type="ORF">mPipKuh1_015855</name>
</gene>